<organism evidence="1 2">
    <name type="scientific">Trichinella pseudospiralis</name>
    <name type="common">Parasitic roundworm</name>
    <dbReference type="NCBI Taxonomy" id="6337"/>
    <lineage>
        <taxon>Eukaryota</taxon>
        <taxon>Metazoa</taxon>
        <taxon>Ecdysozoa</taxon>
        <taxon>Nematoda</taxon>
        <taxon>Enoplea</taxon>
        <taxon>Dorylaimia</taxon>
        <taxon>Trichinellida</taxon>
        <taxon>Trichinellidae</taxon>
        <taxon>Trichinella</taxon>
    </lineage>
</organism>
<dbReference type="AlphaFoldDB" id="A0A0V1FW92"/>
<keyword evidence="2" id="KW-1185">Reference proteome</keyword>
<dbReference type="EMBL" id="JYDT01000024">
    <property type="protein sequence ID" value="KRY90127.1"/>
    <property type="molecule type" value="Genomic_DNA"/>
</dbReference>
<gene>
    <name evidence="1" type="ORF">T4D_2114</name>
</gene>
<protein>
    <submittedName>
        <fullName evidence="1">Uncharacterized protein</fullName>
    </submittedName>
</protein>
<accession>A0A0V1FW92</accession>
<dbReference type="Proteomes" id="UP000054995">
    <property type="component" value="Unassembled WGS sequence"/>
</dbReference>
<evidence type="ECO:0000313" key="2">
    <source>
        <dbReference type="Proteomes" id="UP000054995"/>
    </source>
</evidence>
<comment type="caution">
    <text evidence="1">The sequence shown here is derived from an EMBL/GenBank/DDBJ whole genome shotgun (WGS) entry which is preliminary data.</text>
</comment>
<reference evidence="1 2" key="1">
    <citation type="submission" date="2015-01" db="EMBL/GenBank/DDBJ databases">
        <title>Evolution of Trichinella species and genotypes.</title>
        <authorList>
            <person name="Korhonen P.K."/>
            <person name="Edoardo P."/>
            <person name="Giuseppe L.R."/>
            <person name="Gasser R.B."/>
        </authorList>
    </citation>
    <scope>NUCLEOTIDE SEQUENCE [LARGE SCALE GENOMIC DNA]</scope>
    <source>
        <strain evidence="1">ISS470</strain>
    </source>
</reference>
<evidence type="ECO:0000313" key="1">
    <source>
        <dbReference type="EMBL" id="KRY90127.1"/>
    </source>
</evidence>
<proteinExistence type="predicted"/>
<sequence length="73" mass="8473">MKIFLNLHHSTEDGINDKEYHRDTELEKPYLTIVKTVQRNAQFGDLFTLKCVNKHTCRHTETNTAKVSPETKG</sequence>
<name>A0A0V1FW92_TRIPS</name>